<sequence length="90" mass="9994">MQFGSILKKVRLNAELSQEELAEKMFLSRSAVSRLENDKLELKASDLIRWFQVTNAPEIAAAVICGVDIAALMQLLSSLSLVGWISLILF</sequence>
<organism evidence="2 3">
    <name type="scientific">Halalkalibacter hemicellulosilyticusJCM 9152</name>
    <dbReference type="NCBI Taxonomy" id="1236971"/>
    <lineage>
        <taxon>Bacteria</taxon>
        <taxon>Bacillati</taxon>
        <taxon>Bacillota</taxon>
        <taxon>Bacilli</taxon>
        <taxon>Bacillales</taxon>
        <taxon>Bacillaceae</taxon>
        <taxon>Halalkalibacter</taxon>
    </lineage>
</organism>
<dbReference type="RefSeq" id="WP_035346713.1">
    <property type="nucleotide sequence ID" value="NZ_BAUU01000036.1"/>
</dbReference>
<dbReference type="Proteomes" id="UP000018895">
    <property type="component" value="Unassembled WGS sequence"/>
</dbReference>
<dbReference type="AlphaFoldDB" id="W4QJY9"/>
<comment type="caution">
    <text evidence="2">The sequence shown here is derived from an EMBL/GenBank/DDBJ whole genome shotgun (WGS) entry which is preliminary data.</text>
</comment>
<keyword evidence="3" id="KW-1185">Reference proteome</keyword>
<reference evidence="2" key="1">
    <citation type="journal article" date="2014" name="Genome Announc.">
        <title>Draft Genome Sequences of Three Alkaliphilic Bacillus Strains, Bacillus wakoensis JCM 9140T, Bacillus akibai JCM 9157T, and Bacillus hemicellulosilyticus JCM 9152T.</title>
        <authorList>
            <person name="Yuki M."/>
            <person name="Oshima K."/>
            <person name="Suda W."/>
            <person name="Oshida Y."/>
            <person name="Kitamura K."/>
            <person name="Iida T."/>
            <person name="Hattori M."/>
            <person name="Ohkuma M."/>
        </authorList>
    </citation>
    <scope>NUCLEOTIDE SEQUENCE [LARGE SCALE GENOMIC DNA]</scope>
    <source>
        <strain evidence="2">JCM 9152</strain>
    </source>
</reference>
<dbReference type="GO" id="GO:0003677">
    <property type="term" value="F:DNA binding"/>
    <property type="evidence" value="ECO:0007669"/>
    <property type="project" value="InterPro"/>
</dbReference>
<gene>
    <name evidence="2" type="ORF">JCM9152_3949</name>
</gene>
<dbReference type="InterPro" id="IPR001387">
    <property type="entry name" value="Cro/C1-type_HTH"/>
</dbReference>
<protein>
    <recommendedName>
        <fullName evidence="1">HTH cro/C1-type domain-containing protein</fullName>
    </recommendedName>
</protein>
<dbReference type="EMBL" id="BAUU01000036">
    <property type="protein sequence ID" value="GAE32415.1"/>
    <property type="molecule type" value="Genomic_DNA"/>
</dbReference>
<accession>W4QJY9</accession>
<dbReference type="SMART" id="SM00530">
    <property type="entry name" value="HTH_XRE"/>
    <property type="match status" value="1"/>
</dbReference>
<dbReference type="PROSITE" id="PS50943">
    <property type="entry name" value="HTH_CROC1"/>
    <property type="match status" value="1"/>
</dbReference>
<dbReference type="Gene3D" id="1.10.260.40">
    <property type="entry name" value="lambda repressor-like DNA-binding domains"/>
    <property type="match status" value="1"/>
</dbReference>
<name>W4QJY9_9BACI</name>
<evidence type="ECO:0000313" key="2">
    <source>
        <dbReference type="EMBL" id="GAE32415.1"/>
    </source>
</evidence>
<dbReference type="OrthoDB" id="2381879at2"/>
<dbReference type="STRING" id="1236971.JCM9152_3949"/>
<dbReference type="Pfam" id="PF01381">
    <property type="entry name" value="HTH_3"/>
    <property type="match status" value="1"/>
</dbReference>
<dbReference type="InterPro" id="IPR010982">
    <property type="entry name" value="Lambda_DNA-bd_dom_sf"/>
</dbReference>
<feature type="domain" description="HTH cro/C1-type" evidence="1">
    <location>
        <begin position="7"/>
        <end position="62"/>
    </location>
</feature>
<proteinExistence type="predicted"/>
<evidence type="ECO:0000259" key="1">
    <source>
        <dbReference type="PROSITE" id="PS50943"/>
    </source>
</evidence>
<dbReference type="CDD" id="cd00093">
    <property type="entry name" value="HTH_XRE"/>
    <property type="match status" value="1"/>
</dbReference>
<evidence type="ECO:0000313" key="3">
    <source>
        <dbReference type="Proteomes" id="UP000018895"/>
    </source>
</evidence>
<dbReference type="SUPFAM" id="SSF47413">
    <property type="entry name" value="lambda repressor-like DNA-binding domains"/>
    <property type="match status" value="1"/>
</dbReference>